<dbReference type="Pfam" id="PF00168">
    <property type="entry name" value="C2"/>
    <property type="match status" value="3"/>
</dbReference>
<evidence type="ECO:0000259" key="18">
    <source>
        <dbReference type="PROSITE" id="PS51847"/>
    </source>
</evidence>
<dbReference type="CDD" id="cd04050">
    <property type="entry name" value="C2B_Synaptotagmin-like"/>
    <property type="match status" value="1"/>
</dbReference>
<evidence type="ECO:0000256" key="7">
    <source>
        <dbReference type="ARBA" id="ARBA00022723"/>
    </source>
</evidence>
<evidence type="ECO:0000256" key="3">
    <source>
        <dbReference type="ARBA" id="ARBA00005867"/>
    </source>
</evidence>
<dbReference type="InterPro" id="IPR051634">
    <property type="entry name" value="Extended_Synaptotagmin"/>
</dbReference>
<evidence type="ECO:0000256" key="16">
    <source>
        <dbReference type="SAM" id="Phobius"/>
    </source>
</evidence>
<keyword evidence="7" id="KW-0479">Metal-binding</keyword>
<dbReference type="InterPro" id="IPR035892">
    <property type="entry name" value="C2_domain_sf"/>
</dbReference>
<dbReference type="InterPro" id="IPR037749">
    <property type="entry name" value="Ext_Synaptotagmin_C2B"/>
</dbReference>
<dbReference type="RefSeq" id="XP_015284469.1">
    <property type="nucleotide sequence ID" value="XM_015428983.1"/>
</dbReference>
<dbReference type="InterPro" id="IPR000008">
    <property type="entry name" value="C2_dom"/>
</dbReference>
<feature type="compositionally biased region" description="Low complexity" evidence="15">
    <location>
        <begin position="83"/>
        <end position="92"/>
    </location>
</feature>
<accession>A0ABM1LET2</accession>
<keyword evidence="10" id="KW-0106">Calcium</keyword>
<reference evidence="20" key="1">
    <citation type="submission" date="2025-08" db="UniProtKB">
        <authorList>
            <consortium name="RefSeq"/>
        </authorList>
    </citation>
    <scope>IDENTIFICATION</scope>
</reference>
<feature type="compositionally biased region" description="Pro residues" evidence="15">
    <location>
        <begin position="93"/>
        <end position="105"/>
    </location>
</feature>
<keyword evidence="8" id="KW-0677">Repeat</keyword>
<evidence type="ECO:0000256" key="14">
    <source>
        <dbReference type="ARBA" id="ARBA00023136"/>
    </source>
</evidence>
<feature type="domain" description="C2" evidence="17">
    <location>
        <begin position="531"/>
        <end position="677"/>
    </location>
</feature>
<keyword evidence="13" id="KW-0446">Lipid-binding</keyword>
<protein>
    <submittedName>
        <fullName evidence="20">Extended synaptotagmin-2</fullName>
    </submittedName>
</protein>
<dbReference type="InterPro" id="IPR037733">
    <property type="entry name" value="Ext_Synaptotagmin_C2A"/>
</dbReference>
<evidence type="ECO:0000256" key="15">
    <source>
        <dbReference type="SAM" id="MobiDB-lite"/>
    </source>
</evidence>
<evidence type="ECO:0000256" key="1">
    <source>
        <dbReference type="ARBA" id="ARBA00004202"/>
    </source>
</evidence>
<evidence type="ECO:0000256" key="8">
    <source>
        <dbReference type="ARBA" id="ARBA00022737"/>
    </source>
</evidence>
<name>A0ABM1LET2_GEKJA</name>
<dbReference type="InterPro" id="IPR037752">
    <property type="entry name" value="C2C_KIAA1228"/>
</dbReference>
<feature type="transmembrane region" description="Helical" evidence="16">
    <location>
        <begin position="141"/>
        <end position="166"/>
    </location>
</feature>
<feature type="compositionally biased region" description="Basic and acidic residues" evidence="15">
    <location>
        <begin position="19"/>
        <end position="28"/>
    </location>
</feature>
<keyword evidence="14 16" id="KW-0472">Membrane</keyword>
<proteinExistence type="inferred from homology"/>
<feature type="compositionally biased region" description="Basic and acidic residues" evidence="15">
    <location>
        <begin position="1"/>
        <end position="11"/>
    </location>
</feature>
<sequence>MMSKQLEEQRGDYTAMESAAKRGEEKTQGDAAPSREGAVITRPAATGGREGWLAGVSQKTGERAGARARGGDAESRLRRARPRPASSPALLGAPPPPPPPGPGPSSGPAGGDSEPEPPPSLLSVDLAGLASQFARSFALVFPVYVLGYLGLSFSWVLVALVCLFWVQRHRGGKNSRLDRAFAFLQDEERAVRLAVSSGDLPAWVHFPDTERAEWLNKTVKHMWPFICQFIEKLFRETIEPAVRGANSRLSTFSFTKIDIGNQPLRINGVKVYTENVDKRQIILDLQISFVGNTEIDLEIKRYFCRAGVKSIQIHGTMRVIMEPLLGDMPLIGALSLFFLRKPLLEINWTGLTNLLDIPGLNGLSDSIILNIISNYLVLPNRITVPLVSELQIAQLRFPIPKGVLRIHFLEAQDLERKDTFLKGTIKGKSDPYGIIRVGNQIFQSKVIKENLNPKWNEVYEALVYEHPGQELEIELFDEDPDKDDFLGSLMIDLIEVEKERYLDEWFTLDEVSKGKLHLKLEWLTLMPTVETLDQVLKSIRADKDQADDGLSSALLILYLDSARNLPNNPLDYNPDALKKSAVQKALKSGKKVNSNPNPLVSLTVGIKEQTSKIRYKTNEPVWEENFTFFVHNPKRQELEVEVKDDQHQCSLGYFKLPLNQLLASEDLTMHQRFHLSNSGPNSTISMKIALRILSLQRQDRPADYQHSAQVKRPSVSKDGRKGSFKPQIPVSSPADSNKPAPASTVTDTEKKSDVVEKSHPPNPSPQWPTDLSRSSSSLLASNLSYSPSHLSIKEPTPSIASDISLPIATQELRQRLRQLENGTTLGQSPLGQIQLTIRHSSQRNKLIVVVHSCRNLIAFSEEGSDPYVRMYLLPDKRRSGRRKTSVFKKNLNPLFDQSFDFSVSLPEVQRRTLDVAVKNSGGFLSKDKGLLGKVLIPLAFEELAKGCTQWYDLTEDGTKPHVAP</sequence>
<dbReference type="GeneID" id="107125560"/>
<feature type="domain" description="C2" evidence="17">
    <location>
        <begin position="829"/>
        <end position="951"/>
    </location>
</feature>
<gene>
    <name evidence="20" type="primary">ESYT2</name>
</gene>
<dbReference type="InterPro" id="IPR031468">
    <property type="entry name" value="SMP_LBD"/>
</dbReference>
<dbReference type="PANTHER" id="PTHR45761:SF2">
    <property type="entry name" value="EXTENDED SYNAPTOTAGMIN-2"/>
    <property type="match status" value="1"/>
</dbReference>
<keyword evidence="12" id="KW-0445">Lipid transport</keyword>
<evidence type="ECO:0000313" key="19">
    <source>
        <dbReference type="Proteomes" id="UP000694871"/>
    </source>
</evidence>
<dbReference type="SUPFAM" id="SSF49562">
    <property type="entry name" value="C2 domain (Calcium/lipid-binding domain, CaLB)"/>
    <property type="match status" value="3"/>
</dbReference>
<comment type="similarity">
    <text evidence="3">Belongs to the extended synaptotagmin family.</text>
</comment>
<evidence type="ECO:0000256" key="12">
    <source>
        <dbReference type="ARBA" id="ARBA00023055"/>
    </source>
</evidence>
<feature type="region of interest" description="Disordered" evidence="15">
    <location>
        <begin position="1"/>
        <end position="121"/>
    </location>
</feature>
<dbReference type="Pfam" id="PF17047">
    <property type="entry name" value="SMP_LBD"/>
    <property type="match status" value="1"/>
</dbReference>
<evidence type="ECO:0000259" key="17">
    <source>
        <dbReference type="PROSITE" id="PS50004"/>
    </source>
</evidence>
<evidence type="ECO:0000256" key="13">
    <source>
        <dbReference type="ARBA" id="ARBA00023121"/>
    </source>
</evidence>
<dbReference type="CDD" id="cd21680">
    <property type="entry name" value="SMP_ESyt2"/>
    <property type="match status" value="1"/>
</dbReference>
<feature type="compositionally biased region" description="Basic and acidic residues" evidence="15">
    <location>
        <begin position="60"/>
        <end position="77"/>
    </location>
</feature>
<feature type="domain" description="SMP-LTD" evidence="18">
    <location>
        <begin position="208"/>
        <end position="387"/>
    </location>
</feature>
<keyword evidence="4" id="KW-0813">Transport</keyword>
<feature type="domain" description="C2" evidence="17">
    <location>
        <begin position="386"/>
        <end position="506"/>
    </location>
</feature>
<keyword evidence="6 16" id="KW-0812">Transmembrane</keyword>
<evidence type="ECO:0000256" key="4">
    <source>
        <dbReference type="ARBA" id="ARBA00022448"/>
    </source>
</evidence>
<evidence type="ECO:0000256" key="5">
    <source>
        <dbReference type="ARBA" id="ARBA00022475"/>
    </source>
</evidence>
<keyword evidence="19" id="KW-1185">Reference proteome</keyword>
<dbReference type="InterPro" id="IPR039010">
    <property type="entry name" value="Synaptotagmin_SMP"/>
</dbReference>
<evidence type="ECO:0000256" key="11">
    <source>
        <dbReference type="ARBA" id="ARBA00022989"/>
    </source>
</evidence>
<feature type="compositionally biased region" description="Basic and acidic residues" evidence="15">
    <location>
        <begin position="747"/>
        <end position="759"/>
    </location>
</feature>
<evidence type="ECO:0000256" key="10">
    <source>
        <dbReference type="ARBA" id="ARBA00022837"/>
    </source>
</evidence>
<dbReference type="PROSITE" id="PS51847">
    <property type="entry name" value="SMP"/>
    <property type="match status" value="1"/>
</dbReference>
<evidence type="ECO:0000256" key="2">
    <source>
        <dbReference type="ARBA" id="ARBA00004477"/>
    </source>
</evidence>
<evidence type="ECO:0000313" key="20">
    <source>
        <dbReference type="RefSeq" id="XP_015284469.1"/>
    </source>
</evidence>
<dbReference type="CDD" id="cd04030">
    <property type="entry name" value="C2C_KIAA1228"/>
    <property type="match status" value="1"/>
</dbReference>
<comment type="subcellular location">
    <subcellularLocation>
        <location evidence="1">Cell membrane</location>
        <topology evidence="1">Peripheral membrane protein</topology>
    </subcellularLocation>
    <subcellularLocation>
        <location evidence="2">Endoplasmic reticulum membrane</location>
        <topology evidence="2">Multi-pass membrane protein</topology>
    </subcellularLocation>
</comment>
<organism evidence="19 20">
    <name type="scientific">Gekko japonicus</name>
    <name type="common">Schlegel's Japanese gecko</name>
    <dbReference type="NCBI Taxonomy" id="146911"/>
    <lineage>
        <taxon>Eukaryota</taxon>
        <taxon>Metazoa</taxon>
        <taxon>Chordata</taxon>
        <taxon>Craniata</taxon>
        <taxon>Vertebrata</taxon>
        <taxon>Euteleostomi</taxon>
        <taxon>Lepidosauria</taxon>
        <taxon>Squamata</taxon>
        <taxon>Bifurcata</taxon>
        <taxon>Gekkota</taxon>
        <taxon>Gekkonidae</taxon>
        <taxon>Gekkoninae</taxon>
        <taxon>Gekko</taxon>
    </lineage>
</organism>
<dbReference type="PROSITE" id="PS50004">
    <property type="entry name" value="C2"/>
    <property type="match status" value="3"/>
</dbReference>
<dbReference type="CDD" id="cd08391">
    <property type="entry name" value="C2A_C2C_Synaptotagmin_like"/>
    <property type="match status" value="1"/>
</dbReference>
<keyword evidence="9" id="KW-0256">Endoplasmic reticulum</keyword>
<dbReference type="PANTHER" id="PTHR45761">
    <property type="entry name" value="EXTENDED SYNAPTOTAGMIN-LIKE PROTEIN 2, ISOFORM C"/>
    <property type="match status" value="1"/>
</dbReference>
<evidence type="ECO:0000256" key="9">
    <source>
        <dbReference type="ARBA" id="ARBA00022824"/>
    </source>
</evidence>
<dbReference type="SMART" id="SM00239">
    <property type="entry name" value="C2"/>
    <property type="match status" value="3"/>
</dbReference>
<dbReference type="Gene3D" id="2.60.40.150">
    <property type="entry name" value="C2 domain"/>
    <property type="match status" value="3"/>
</dbReference>
<keyword evidence="11 16" id="KW-1133">Transmembrane helix</keyword>
<dbReference type="Proteomes" id="UP000694871">
    <property type="component" value="Unplaced"/>
</dbReference>
<evidence type="ECO:0000256" key="6">
    <source>
        <dbReference type="ARBA" id="ARBA00022692"/>
    </source>
</evidence>
<feature type="region of interest" description="Disordered" evidence="15">
    <location>
        <begin position="700"/>
        <end position="773"/>
    </location>
</feature>
<keyword evidence="5" id="KW-1003">Cell membrane</keyword>